<proteinExistence type="predicted"/>
<dbReference type="AlphaFoldDB" id="A0A317SBW9"/>
<sequence>ALLHLVCLYHPSTPGAFSTTTTTTIITTTISPPVSLPPPQFSPPSSIIPSSLPLKLPLWCHHGSSVIYI</sequence>
<accession>A0A317SBW9</accession>
<dbReference type="Proteomes" id="UP000246991">
    <property type="component" value="Unassembled WGS sequence"/>
</dbReference>
<keyword evidence="2" id="KW-1185">Reference proteome</keyword>
<evidence type="ECO:0000313" key="2">
    <source>
        <dbReference type="Proteomes" id="UP000246991"/>
    </source>
</evidence>
<comment type="caution">
    <text evidence="1">The sequence shown here is derived from an EMBL/GenBank/DDBJ whole genome shotgun (WGS) entry which is preliminary data.</text>
</comment>
<gene>
    <name evidence="1" type="ORF">C7212DRAFT_337076</name>
</gene>
<organism evidence="1 2">
    <name type="scientific">Tuber magnatum</name>
    <name type="common">white Piedmont truffle</name>
    <dbReference type="NCBI Taxonomy" id="42249"/>
    <lineage>
        <taxon>Eukaryota</taxon>
        <taxon>Fungi</taxon>
        <taxon>Dikarya</taxon>
        <taxon>Ascomycota</taxon>
        <taxon>Pezizomycotina</taxon>
        <taxon>Pezizomycetes</taxon>
        <taxon>Pezizales</taxon>
        <taxon>Tuberaceae</taxon>
        <taxon>Tuber</taxon>
    </lineage>
</organism>
<feature type="non-terminal residue" evidence="1">
    <location>
        <position position="69"/>
    </location>
</feature>
<dbReference type="EMBL" id="PYWC01000125">
    <property type="protein sequence ID" value="PWW71993.1"/>
    <property type="molecule type" value="Genomic_DNA"/>
</dbReference>
<protein>
    <submittedName>
        <fullName evidence="1">Uncharacterized protein</fullName>
    </submittedName>
</protein>
<reference evidence="1 2" key="1">
    <citation type="submission" date="2018-03" db="EMBL/GenBank/DDBJ databases">
        <title>Genomes of Pezizomycetes fungi and the evolution of truffles.</title>
        <authorList>
            <person name="Murat C."/>
            <person name="Payen T."/>
            <person name="Noel B."/>
            <person name="Kuo A."/>
            <person name="Martin F.M."/>
        </authorList>
    </citation>
    <scope>NUCLEOTIDE SEQUENCE [LARGE SCALE GENOMIC DNA]</scope>
    <source>
        <strain evidence="1">091103-1</strain>
    </source>
</reference>
<evidence type="ECO:0000313" key="1">
    <source>
        <dbReference type="EMBL" id="PWW71993.1"/>
    </source>
</evidence>
<feature type="non-terminal residue" evidence="1">
    <location>
        <position position="1"/>
    </location>
</feature>
<name>A0A317SBW9_9PEZI</name>